<protein>
    <submittedName>
        <fullName evidence="2">Uncharacterized protein</fullName>
    </submittedName>
</protein>
<accession>A0A0C3PFL2</accession>
<dbReference type="EMBL" id="KN840576">
    <property type="protein sequence ID" value="KIP04378.1"/>
    <property type="molecule type" value="Genomic_DNA"/>
</dbReference>
<name>A0A0C3PFL2_PHLG1</name>
<sequence>MQLWVGSDGTQSWRLCATRLAVARASCGRISEKLAESHRPATRTMQIDATPRAFNGTVKRARNTDRPSNAPPSPSHPPNAAAALSRRPDWSHSSLTRSGRSRSARGGGRRMIPGRVH</sequence>
<dbReference type="Proteomes" id="UP000053257">
    <property type="component" value="Unassembled WGS sequence"/>
</dbReference>
<evidence type="ECO:0000313" key="3">
    <source>
        <dbReference type="Proteomes" id="UP000053257"/>
    </source>
</evidence>
<dbReference type="AlphaFoldDB" id="A0A0C3PFL2"/>
<evidence type="ECO:0000313" key="2">
    <source>
        <dbReference type="EMBL" id="KIP04378.1"/>
    </source>
</evidence>
<proteinExistence type="predicted"/>
<gene>
    <name evidence="2" type="ORF">PHLGIDRAFT_195276</name>
</gene>
<feature type="region of interest" description="Disordered" evidence="1">
    <location>
        <begin position="36"/>
        <end position="117"/>
    </location>
</feature>
<evidence type="ECO:0000256" key="1">
    <source>
        <dbReference type="SAM" id="MobiDB-lite"/>
    </source>
</evidence>
<dbReference type="HOGENOM" id="CLU_2085636_0_0_1"/>
<organism evidence="2 3">
    <name type="scientific">Phlebiopsis gigantea (strain 11061_1 CR5-6)</name>
    <name type="common">White-rot fungus</name>
    <name type="synonym">Peniophora gigantea</name>
    <dbReference type="NCBI Taxonomy" id="745531"/>
    <lineage>
        <taxon>Eukaryota</taxon>
        <taxon>Fungi</taxon>
        <taxon>Dikarya</taxon>
        <taxon>Basidiomycota</taxon>
        <taxon>Agaricomycotina</taxon>
        <taxon>Agaricomycetes</taxon>
        <taxon>Polyporales</taxon>
        <taxon>Phanerochaetaceae</taxon>
        <taxon>Phlebiopsis</taxon>
    </lineage>
</organism>
<reference evidence="2 3" key="1">
    <citation type="journal article" date="2014" name="PLoS Genet.">
        <title>Analysis of the Phlebiopsis gigantea genome, transcriptome and secretome provides insight into its pioneer colonization strategies of wood.</title>
        <authorList>
            <person name="Hori C."/>
            <person name="Ishida T."/>
            <person name="Igarashi K."/>
            <person name="Samejima M."/>
            <person name="Suzuki H."/>
            <person name="Master E."/>
            <person name="Ferreira P."/>
            <person name="Ruiz-Duenas F.J."/>
            <person name="Held B."/>
            <person name="Canessa P."/>
            <person name="Larrondo L.F."/>
            <person name="Schmoll M."/>
            <person name="Druzhinina I.S."/>
            <person name="Kubicek C.P."/>
            <person name="Gaskell J.A."/>
            <person name="Kersten P."/>
            <person name="St John F."/>
            <person name="Glasner J."/>
            <person name="Sabat G."/>
            <person name="Splinter BonDurant S."/>
            <person name="Syed K."/>
            <person name="Yadav J."/>
            <person name="Mgbeahuruike A.C."/>
            <person name="Kovalchuk A."/>
            <person name="Asiegbu F.O."/>
            <person name="Lackner G."/>
            <person name="Hoffmeister D."/>
            <person name="Rencoret J."/>
            <person name="Gutierrez A."/>
            <person name="Sun H."/>
            <person name="Lindquist E."/>
            <person name="Barry K."/>
            <person name="Riley R."/>
            <person name="Grigoriev I.V."/>
            <person name="Henrissat B."/>
            <person name="Kues U."/>
            <person name="Berka R.M."/>
            <person name="Martinez A.T."/>
            <person name="Covert S.F."/>
            <person name="Blanchette R.A."/>
            <person name="Cullen D."/>
        </authorList>
    </citation>
    <scope>NUCLEOTIDE SEQUENCE [LARGE SCALE GENOMIC DNA]</scope>
    <source>
        <strain evidence="2 3">11061_1 CR5-6</strain>
    </source>
</reference>
<keyword evidence="3" id="KW-1185">Reference proteome</keyword>